<proteinExistence type="predicted"/>
<name>A0A370GX07_9BACI</name>
<protein>
    <submittedName>
        <fullName evidence="2">Uncharacterized protein YjaZ</fullName>
    </submittedName>
</protein>
<dbReference type="Proteomes" id="UP000255326">
    <property type="component" value="Unassembled WGS sequence"/>
</dbReference>
<dbReference type="EMBL" id="QQAY01000001">
    <property type="protein sequence ID" value="RDI47780.1"/>
    <property type="molecule type" value="Genomic_DNA"/>
</dbReference>
<keyword evidence="3" id="KW-1185">Reference proteome</keyword>
<evidence type="ECO:0000313" key="3">
    <source>
        <dbReference type="Proteomes" id="UP000255326"/>
    </source>
</evidence>
<dbReference type="Pfam" id="PF10026">
    <property type="entry name" value="DUF2268"/>
    <property type="match status" value="1"/>
</dbReference>
<dbReference type="AlphaFoldDB" id="A0A370GX07"/>
<feature type="domain" description="DUF2268" evidence="1">
    <location>
        <begin position="61"/>
        <end position="252"/>
    </location>
</feature>
<accession>A0A370GX07</accession>
<sequence>MILPTDKWLEKNLNKPLEILKKIDGNLEDGKQFYKYLRSFGMYQPSRGAEECCKELVKDDVWSKVEIMFKKYKKLWNGVDINIAILPIDVQNRGLMRETRGRSGIAFHDCIYLFFSPQKDDKEYESLFVHEYHHAVRLKHFKKEMGDYTLLDSLMFEGLAEHAVKEYCGEDYLAAWCQSRGGKQLEGYWEKWFKNKLGLKKNEQAHDDLLFGKRGYPKLLGYSMGYYLIEQFKKENSFSTAKAIYLPPKKLLIKKFFTNAQMPN</sequence>
<dbReference type="OrthoDB" id="2449457at2"/>
<dbReference type="RefSeq" id="WP_114743982.1">
    <property type="nucleotide sequence ID" value="NZ_QQAY01000001.1"/>
</dbReference>
<evidence type="ECO:0000313" key="2">
    <source>
        <dbReference type="EMBL" id="RDI47780.1"/>
    </source>
</evidence>
<reference evidence="2 3" key="1">
    <citation type="submission" date="2018-07" db="EMBL/GenBank/DDBJ databases">
        <title>Genomic Encyclopedia of Type Strains, Phase IV (KMG-IV): sequencing the most valuable type-strain genomes for metagenomic binning, comparative biology and taxonomic classification.</title>
        <authorList>
            <person name="Goeker M."/>
        </authorList>
    </citation>
    <scope>NUCLEOTIDE SEQUENCE [LARGE SCALE GENOMIC DNA]</scope>
    <source>
        <strain evidence="2 3">DSM 25281</strain>
    </source>
</reference>
<organism evidence="2 3">
    <name type="scientific">Falsibacillus pallidus</name>
    <dbReference type="NCBI Taxonomy" id="493781"/>
    <lineage>
        <taxon>Bacteria</taxon>
        <taxon>Bacillati</taxon>
        <taxon>Bacillota</taxon>
        <taxon>Bacilli</taxon>
        <taxon>Bacillales</taxon>
        <taxon>Bacillaceae</taxon>
        <taxon>Falsibacillus</taxon>
    </lineage>
</organism>
<comment type="caution">
    <text evidence="2">The sequence shown here is derived from an EMBL/GenBank/DDBJ whole genome shotgun (WGS) entry which is preliminary data.</text>
</comment>
<evidence type="ECO:0000259" key="1">
    <source>
        <dbReference type="Pfam" id="PF10026"/>
    </source>
</evidence>
<gene>
    <name evidence="2" type="ORF">DFR59_101445</name>
</gene>
<dbReference type="InterPro" id="IPR018728">
    <property type="entry name" value="DUF2268"/>
</dbReference>